<reference evidence="3" key="1">
    <citation type="journal article" date="2011" name="Nature">
        <title>Genome sequence and analysis of the tuber crop potato.</title>
        <authorList>
            <consortium name="The Potato Genome Sequencing Consortium"/>
        </authorList>
    </citation>
    <scope>NUCLEOTIDE SEQUENCE [LARGE SCALE GENOMIC DNA]</scope>
    <source>
        <strain evidence="3">cv. DM1-3 516 R44</strain>
    </source>
</reference>
<sequence length="112" mass="13627">MESYCNCRRLGQIAISEDDFGLVFTYEATNCNFFRWRDKERVNERSRFILTKLVNRIKELEEKYERVNMQLEQLDNSNIEQSKQEKIPLDKGESLQNRYENLNINQRRRVVM</sequence>
<protein>
    <submittedName>
        <fullName evidence="2">Non-LTR retroelement reverse transcriptase</fullName>
    </submittedName>
</protein>
<organism evidence="2 3">
    <name type="scientific">Solanum tuberosum</name>
    <name type="common">Potato</name>
    <dbReference type="NCBI Taxonomy" id="4113"/>
    <lineage>
        <taxon>Eukaryota</taxon>
        <taxon>Viridiplantae</taxon>
        <taxon>Streptophyta</taxon>
        <taxon>Embryophyta</taxon>
        <taxon>Tracheophyta</taxon>
        <taxon>Spermatophyta</taxon>
        <taxon>Magnoliopsida</taxon>
        <taxon>eudicotyledons</taxon>
        <taxon>Gunneridae</taxon>
        <taxon>Pentapetalae</taxon>
        <taxon>asterids</taxon>
        <taxon>lamiids</taxon>
        <taxon>Solanales</taxon>
        <taxon>Solanaceae</taxon>
        <taxon>Solanoideae</taxon>
        <taxon>Solaneae</taxon>
        <taxon>Solanum</taxon>
    </lineage>
</organism>
<dbReference type="ExpressionAtlas" id="M1CNL2">
    <property type="expression patterns" value="baseline"/>
</dbReference>
<dbReference type="Gramene" id="PGSC0003DMT400071347">
    <property type="protein sequence ID" value="PGSC0003DMT400071347"/>
    <property type="gene ID" value="PGSC0003DMG400027758"/>
</dbReference>
<dbReference type="HOGENOM" id="CLU_2150384_0_0_1"/>
<keyword evidence="3" id="KW-1185">Reference proteome</keyword>
<dbReference type="EnsemblPlants" id="PGSC0003DMT400071347">
    <property type="protein sequence ID" value="PGSC0003DMT400071347"/>
    <property type="gene ID" value="PGSC0003DMG400027758"/>
</dbReference>
<dbReference type="Proteomes" id="UP000011115">
    <property type="component" value="Unassembled WGS sequence"/>
</dbReference>
<evidence type="ECO:0000256" key="1">
    <source>
        <dbReference type="SAM" id="Coils"/>
    </source>
</evidence>
<dbReference type="AlphaFoldDB" id="M1CNL2"/>
<keyword evidence="1" id="KW-0175">Coiled coil</keyword>
<evidence type="ECO:0000313" key="2">
    <source>
        <dbReference type="EnsemblPlants" id="PGSC0003DMT400071347"/>
    </source>
</evidence>
<feature type="coiled-coil region" evidence="1">
    <location>
        <begin position="43"/>
        <end position="77"/>
    </location>
</feature>
<evidence type="ECO:0000313" key="3">
    <source>
        <dbReference type="Proteomes" id="UP000011115"/>
    </source>
</evidence>
<reference evidence="2" key="2">
    <citation type="submission" date="2015-06" db="UniProtKB">
        <authorList>
            <consortium name="EnsemblPlants"/>
        </authorList>
    </citation>
    <scope>IDENTIFICATION</scope>
    <source>
        <strain evidence="2">DM1-3 516 R44</strain>
    </source>
</reference>
<accession>M1CNL2</accession>
<name>M1CNL2_SOLTU</name>
<proteinExistence type="predicted"/>